<feature type="domain" description="Wadjet protein JetD C-terminal" evidence="1">
    <location>
        <begin position="193"/>
        <end position="362"/>
    </location>
</feature>
<evidence type="ECO:0000259" key="2">
    <source>
        <dbReference type="Pfam" id="PF11795"/>
    </source>
</evidence>
<dbReference type="InterPro" id="IPR014544">
    <property type="entry name" value="UCP028408"/>
</dbReference>
<gene>
    <name evidence="3" type="ORF">COCCU_00460</name>
</gene>
<protein>
    <recommendedName>
        <fullName evidence="5">Wadjet protein JetD C-terminal domain-containing protein</fullName>
    </recommendedName>
</protein>
<dbReference type="PIRSF" id="PIRSF028408">
    <property type="entry name" value="UCP028408"/>
    <property type="match status" value="1"/>
</dbReference>
<feature type="domain" description="DUF3322" evidence="2">
    <location>
        <begin position="6"/>
        <end position="180"/>
    </location>
</feature>
<proteinExistence type="predicted"/>
<dbReference type="Pfam" id="PF09983">
    <property type="entry name" value="JetD_C"/>
    <property type="match status" value="1"/>
</dbReference>
<evidence type="ECO:0000259" key="1">
    <source>
        <dbReference type="Pfam" id="PF09983"/>
    </source>
</evidence>
<dbReference type="InterPro" id="IPR024537">
    <property type="entry name" value="DUF3322"/>
</dbReference>
<sequence>MLSLIDARARARRFLDSHERELLAGEFAGFGFPLRPPTAAQAAGDTPATREFIRQWQGHPYVETALRNWSSVGFGRQEVPVRVQLDTISQLVDFTGYEAEWASLVERRELLVSVVGSLAPVIVALPLWRNESLADLRLAGEVVEWFENHPSSGVLPRAVAVEGVHGKWLENHRPLVESLLAGRHGWEGRADLGLAAPPRRVRLRFHDSDAPAGLGDMEIPLADLAHLSAPEAVIMVENLESFLALPTWPGVVLAWGAGYRAVDTVQAPFFRETPLFYWGDLDADGYAILDAVRALVPETLSVLMDEATVQRWKHLGVEDRSFQPRIYERLLDAENAGLDALIMGGHLRIEQERIRFDVVVEAFETALGRG</sequence>
<dbReference type="EMBL" id="CP046455">
    <property type="protein sequence ID" value="QGU06060.1"/>
    <property type="molecule type" value="Genomic_DNA"/>
</dbReference>
<keyword evidence="4" id="KW-1185">Reference proteome</keyword>
<dbReference type="Proteomes" id="UP000424462">
    <property type="component" value="Chromosome"/>
</dbReference>
<accession>A0A6B8W7Y3</accession>
<name>A0A6B8W7Y3_9CORY</name>
<reference evidence="3 4" key="1">
    <citation type="submission" date="2019-11" db="EMBL/GenBank/DDBJ databases">
        <title>Complete genome sequence of Corynebacterium kalinowskii 1959, a novel Corynebacterium species isolated from soil of a small paddock in Vilsendorf, Germany.</title>
        <authorList>
            <person name="Schaffert L."/>
            <person name="Ruwe M."/>
            <person name="Milse J."/>
            <person name="Hanuschka K."/>
            <person name="Ortseifen V."/>
            <person name="Droste J."/>
            <person name="Brandt D."/>
            <person name="Schlueter L."/>
            <person name="Kutter Y."/>
            <person name="Vinke S."/>
            <person name="Viehoefer P."/>
            <person name="Jacob L."/>
            <person name="Luebke N.-C."/>
            <person name="Schulte-Berndt E."/>
            <person name="Hain C."/>
            <person name="Linder M."/>
            <person name="Schmidt P."/>
            <person name="Wollenschlaeger L."/>
            <person name="Luttermann T."/>
            <person name="Thieme E."/>
            <person name="Hassa J."/>
            <person name="Haak M."/>
            <person name="Wittchen M."/>
            <person name="Mentz A."/>
            <person name="Persicke M."/>
            <person name="Busche T."/>
            <person name="Ruckert C."/>
        </authorList>
    </citation>
    <scope>NUCLEOTIDE SEQUENCE [LARGE SCALE GENOMIC DNA]</scope>
    <source>
        <strain evidence="3 4">2039</strain>
    </source>
</reference>
<dbReference type="AlphaFoldDB" id="A0A6B8W7Y3"/>
<dbReference type="RefSeq" id="WP_156229671.1">
    <property type="nucleotide sequence ID" value="NZ_CP046455.1"/>
</dbReference>
<dbReference type="InterPro" id="IPR024534">
    <property type="entry name" value="JetD_C"/>
</dbReference>
<evidence type="ECO:0000313" key="3">
    <source>
        <dbReference type="EMBL" id="QGU06060.1"/>
    </source>
</evidence>
<dbReference type="KEGG" id="cok:COCCU_00460"/>
<dbReference type="Pfam" id="PF11795">
    <property type="entry name" value="DUF3322"/>
    <property type="match status" value="1"/>
</dbReference>
<organism evidence="3 4">
    <name type="scientific">Corynebacterium occultum</name>
    <dbReference type="NCBI Taxonomy" id="2675219"/>
    <lineage>
        <taxon>Bacteria</taxon>
        <taxon>Bacillati</taxon>
        <taxon>Actinomycetota</taxon>
        <taxon>Actinomycetes</taxon>
        <taxon>Mycobacteriales</taxon>
        <taxon>Corynebacteriaceae</taxon>
        <taxon>Corynebacterium</taxon>
    </lineage>
</organism>
<evidence type="ECO:0008006" key="5">
    <source>
        <dbReference type="Google" id="ProtNLM"/>
    </source>
</evidence>
<evidence type="ECO:0000313" key="4">
    <source>
        <dbReference type="Proteomes" id="UP000424462"/>
    </source>
</evidence>